<keyword evidence="3" id="KW-0548">Nucleotidyltransferase</keyword>
<accession>A0A2H0KN82</accession>
<keyword evidence="3" id="KW-0235">DNA replication</keyword>
<dbReference type="CDD" id="cd00009">
    <property type="entry name" value="AAA"/>
    <property type="match status" value="1"/>
</dbReference>
<sequence length="351" mass="40016">MFYLKYRPKTIAELDNSRVRDQIKKILESKNLPHAYLFVGQKGTGKTSTARIFAKAVNCFKRSSIEPCNHCANCLAIASSSFTDVIEMDAASNRGIEEVKNLIRETSFLPMSGKYRVFIIDEAHMITTDGFNALLKTLEEPPETVIFILATTNLEKLPKTIVSRCVKVNFGKGLQKDIISMLKRITIQEKLNYQNDFYSLIAKHSDYSFRDAAKILEEVSMQKIKSVEKLEVFLGIRGKSNLLEIIEAKNAKKTYEWVEEFSQNGGNFKNLIEDILEELRIQLLIKKGVKIEDEKTADLTFSEISRLIKLLMEAYQLLRSTPIESLPLEIALTEFYNVSPLVIPNEARDLN</sequence>
<dbReference type="GO" id="GO:0005524">
    <property type="term" value="F:ATP binding"/>
    <property type="evidence" value="ECO:0007669"/>
    <property type="project" value="UniProtKB-KW"/>
</dbReference>
<comment type="catalytic activity">
    <reaction evidence="2 3">
        <text>DNA(n) + a 2'-deoxyribonucleoside 5'-triphosphate = DNA(n+1) + diphosphate</text>
        <dbReference type="Rhea" id="RHEA:22508"/>
        <dbReference type="Rhea" id="RHEA-COMP:17339"/>
        <dbReference type="Rhea" id="RHEA-COMP:17340"/>
        <dbReference type="ChEBI" id="CHEBI:33019"/>
        <dbReference type="ChEBI" id="CHEBI:61560"/>
        <dbReference type="ChEBI" id="CHEBI:173112"/>
        <dbReference type="EC" id="2.7.7.7"/>
    </reaction>
</comment>
<dbReference type="Gene3D" id="1.10.8.60">
    <property type="match status" value="1"/>
</dbReference>
<reference evidence="5 6" key="1">
    <citation type="submission" date="2017-09" db="EMBL/GenBank/DDBJ databases">
        <title>Depth-based differentiation of microbial function through sediment-hosted aquifers and enrichment of novel symbionts in the deep terrestrial subsurface.</title>
        <authorList>
            <person name="Probst A.J."/>
            <person name="Ladd B."/>
            <person name="Jarett J.K."/>
            <person name="Geller-Mcgrath D.E."/>
            <person name="Sieber C.M."/>
            <person name="Emerson J.B."/>
            <person name="Anantharaman K."/>
            <person name="Thomas B.C."/>
            <person name="Malmstrom R."/>
            <person name="Stieglmeier M."/>
            <person name="Klingl A."/>
            <person name="Woyke T."/>
            <person name="Ryan C.M."/>
            <person name="Banfield J.F."/>
        </authorList>
    </citation>
    <scope>NUCLEOTIDE SEQUENCE [LARGE SCALE GENOMIC DNA]</scope>
    <source>
        <strain evidence="5">CG11_big_fil_rev_8_21_14_0_20_35_14</strain>
    </source>
</reference>
<comment type="subunit">
    <text evidence="3">DNA polymerase III contains a core (composed of alpha, epsilon and theta chains) that associates with a tau subunit. This core dimerizes to form the POLIII' complex. PolIII' associates with the gamma complex (composed of gamma, delta, delta', psi and chi chains) and with the beta chain to form the complete DNA polymerase III complex.</text>
</comment>
<evidence type="ECO:0000259" key="4">
    <source>
        <dbReference type="SMART" id="SM00382"/>
    </source>
</evidence>
<keyword evidence="3" id="KW-0067">ATP-binding</keyword>
<dbReference type="AlphaFoldDB" id="A0A2H0KN82"/>
<evidence type="ECO:0000256" key="2">
    <source>
        <dbReference type="ARBA" id="ARBA00049244"/>
    </source>
</evidence>
<dbReference type="SMART" id="SM00382">
    <property type="entry name" value="AAA"/>
    <property type="match status" value="1"/>
</dbReference>
<organism evidence="5 6">
    <name type="scientific">Candidatus Roizmanbacteria bacterium CG11_big_fil_rev_8_21_14_0_20_35_14</name>
    <dbReference type="NCBI Taxonomy" id="1974855"/>
    <lineage>
        <taxon>Bacteria</taxon>
        <taxon>Candidatus Roizmaniibacteriota</taxon>
    </lineage>
</organism>
<comment type="similarity">
    <text evidence="3">Belongs to the DnaX/STICHEL family.</text>
</comment>
<evidence type="ECO:0000256" key="3">
    <source>
        <dbReference type="RuleBase" id="RU364063"/>
    </source>
</evidence>
<dbReference type="PANTHER" id="PTHR11669">
    <property type="entry name" value="REPLICATION FACTOR C / DNA POLYMERASE III GAMMA-TAU SUBUNIT"/>
    <property type="match status" value="1"/>
</dbReference>
<comment type="function">
    <text evidence="3">DNA polymerase III is a complex, multichain enzyme responsible for most of the replicative synthesis in bacteria. This DNA polymerase also exhibits 3' to 5' exonuclease activity.</text>
</comment>
<dbReference type="GO" id="GO:0006261">
    <property type="term" value="P:DNA-templated DNA replication"/>
    <property type="evidence" value="ECO:0007669"/>
    <property type="project" value="TreeGrafter"/>
</dbReference>
<dbReference type="GO" id="GO:0009360">
    <property type="term" value="C:DNA polymerase III complex"/>
    <property type="evidence" value="ECO:0007669"/>
    <property type="project" value="InterPro"/>
</dbReference>
<evidence type="ECO:0000313" key="5">
    <source>
        <dbReference type="EMBL" id="PIQ72709.1"/>
    </source>
</evidence>
<dbReference type="InterPro" id="IPR050238">
    <property type="entry name" value="DNA_Rep/Repair_Clamp_Loader"/>
</dbReference>
<dbReference type="InterPro" id="IPR003593">
    <property type="entry name" value="AAA+_ATPase"/>
</dbReference>
<evidence type="ECO:0000313" key="6">
    <source>
        <dbReference type="Proteomes" id="UP000229570"/>
    </source>
</evidence>
<keyword evidence="3" id="KW-0808">Transferase</keyword>
<proteinExistence type="inferred from homology"/>
<dbReference type="EC" id="2.7.7.7" evidence="3"/>
<name>A0A2H0KN82_9BACT</name>
<dbReference type="Pfam" id="PF13177">
    <property type="entry name" value="DNA_pol3_delta2"/>
    <property type="match status" value="1"/>
</dbReference>
<dbReference type="Gene3D" id="3.40.50.300">
    <property type="entry name" value="P-loop containing nucleotide triphosphate hydrolases"/>
    <property type="match status" value="1"/>
</dbReference>
<dbReference type="EMBL" id="PCVL01000016">
    <property type="protein sequence ID" value="PIQ72709.1"/>
    <property type="molecule type" value="Genomic_DNA"/>
</dbReference>
<feature type="domain" description="AAA+ ATPase" evidence="4">
    <location>
        <begin position="32"/>
        <end position="174"/>
    </location>
</feature>
<dbReference type="GO" id="GO:0003887">
    <property type="term" value="F:DNA-directed DNA polymerase activity"/>
    <property type="evidence" value="ECO:0007669"/>
    <property type="project" value="UniProtKB-KW"/>
</dbReference>
<gene>
    <name evidence="3 5" type="primary">dnaX</name>
    <name evidence="5" type="ORF">COV86_01570</name>
</gene>
<dbReference type="PANTHER" id="PTHR11669:SF0">
    <property type="entry name" value="PROTEIN STICHEL-LIKE 2"/>
    <property type="match status" value="1"/>
</dbReference>
<evidence type="ECO:0000256" key="1">
    <source>
        <dbReference type="ARBA" id="ARBA00022932"/>
    </source>
</evidence>
<dbReference type="Proteomes" id="UP000229570">
    <property type="component" value="Unassembled WGS sequence"/>
</dbReference>
<keyword evidence="1 3" id="KW-0239">DNA-directed DNA polymerase</keyword>
<dbReference type="SUPFAM" id="SSF52540">
    <property type="entry name" value="P-loop containing nucleoside triphosphate hydrolases"/>
    <property type="match status" value="1"/>
</dbReference>
<protein>
    <recommendedName>
        <fullName evidence="3">DNA polymerase III subunit gamma/tau</fullName>
        <ecNumber evidence="3">2.7.7.7</ecNumber>
    </recommendedName>
</protein>
<keyword evidence="3" id="KW-0547">Nucleotide-binding</keyword>
<comment type="caution">
    <text evidence="5">The sequence shown here is derived from an EMBL/GenBank/DDBJ whole genome shotgun (WGS) entry which is preliminary data.</text>
</comment>
<dbReference type="InterPro" id="IPR027417">
    <property type="entry name" value="P-loop_NTPase"/>
</dbReference>
<dbReference type="NCBIfam" id="TIGR02397">
    <property type="entry name" value="dnaX_nterm"/>
    <property type="match status" value="1"/>
</dbReference>
<dbReference type="InterPro" id="IPR012763">
    <property type="entry name" value="DNA_pol_III_sug/sutau_N"/>
</dbReference>